<dbReference type="AlphaFoldDB" id="A0A852VQN0"/>
<evidence type="ECO:0008006" key="5">
    <source>
        <dbReference type="Google" id="ProtNLM"/>
    </source>
</evidence>
<evidence type="ECO:0000313" key="3">
    <source>
        <dbReference type="EMBL" id="NYF97013.1"/>
    </source>
</evidence>
<evidence type="ECO:0000313" key="4">
    <source>
        <dbReference type="Proteomes" id="UP000554054"/>
    </source>
</evidence>
<feature type="transmembrane region" description="Helical" evidence="1">
    <location>
        <begin position="77"/>
        <end position="95"/>
    </location>
</feature>
<feature type="transmembrane region" description="Helical" evidence="1">
    <location>
        <begin position="152"/>
        <end position="169"/>
    </location>
</feature>
<organism evidence="3 4">
    <name type="scientific">Janibacter cremeus</name>
    <dbReference type="NCBI Taxonomy" id="1285192"/>
    <lineage>
        <taxon>Bacteria</taxon>
        <taxon>Bacillati</taxon>
        <taxon>Actinomycetota</taxon>
        <taxon>Actinomycetes</taxon>
        <taxon>Micrococcales</taxon>
        <taxon>Intrasporangiaceae</taxon>
        <taxon>Janibacter</taxon>
    </lineage>
</organism>
<reference evidence="3 4" key="1">
    <citation type="submission" date="2020-07" db="EMBL/GenBank/DDBJ databases">
        <title>Sequencing the genomes of 1000 actinobacteria strains.</title>
        <authorList>
            <person name="Klenk H.-P."/>
        </authorList>
    </citation>
    <scope>NUCLEOTIDE SEQUENCE [LARGE SCALE GENOMIC DNA]</scope>
    <source>
        <strain evidence="3 4">DSM 26154</strain>
    </source>
</reference>
<comment type="caution">
    <text evidence="3">The sequence shown here is derived from an EMBL/GenBank/DDBJ whole genome shotgun (WGS) entry which is preliminary data.</text>
</comment>
<dbReference type="RefSeq" id="WP_185989998.1">
    <property type="nucleotide sequence ID" value="NZ_JACCAE010000001.1"/>
</dbReference>
<sequence>MATRFQRDASASIFAFGLAGVALAVHVADTVVDAWQDDVVPIDVTTTDGQATTALVAIEQAPDWAVTTLRAAQVVEWILGALVLVLLTLCVVRMVRGEVFTRPTARVATWAGWTLLAYIGLPLVLRLVSSGEVLHAARVGEEFDVRMLSSEFWYLYVGMMAVSFLALVLRRGSRLQEDQEGLI</sequence>
<protein>
    <recommendedName>
        <fullName evidence="5">DUF2975 domain-containing protein</fullName>
    </recommendedName>
</protein>
<keyword evidence="1" id="KW-1133">Transmembrane helix</keyword>
<evidence type="ECO:0000256" key="1">
    <source>
        <dbReference type="SAM" id="Phobius"/>
    </source>
</evidence>
<dbReference type="Proteomes" id="UP000554054">
    <property type="component" value="Unassembled WGS sequence"/>
</dbReference>
<feature type="chain" id="PRO_5039146689" description="DUF2975 domain-containing protein" evidence="2">
    <location>
        <begin position="25"/>
        <end position="183"/>
    </location>
</feature>
<feature type="signal peptide" evidence="2">
    <location>
        <begin position="1"/>
        <end position="24"/>
    </location>
</feature>
<proteinExistence type="predicted"/>
<keyword evidence="4" id="KW-1185">Reference proteome</keyword>
<gene>
    <name evidence="3" type="ORF">BJY20_000405</name>
</gene>
<evidence type="ECO:0000256" key="2">
    <source>
        <dbReference type="SAM" id="SignalP"/>
    </source>
</evidence>
<keyword evidence="2" id="KW-0732">Signal</keyword>
<keyword evidence="1" id="KW-0812">Transmembrane</keyword>
<dbReference type="EMBL" id="JACCAE010000001">
    <property type="protein sequence ID" value="NYF97013.1"/>
    <property type="molecule type" value="Genomic_DNA"/>
</dbReference>
<keyword evidence="1" id="KW-0472">Membrane</keyword>
<name>A0A852VQN0_9MICO</name>
<accession>A0A852VQN0</accession>
<feature type="transmembrane region" description="Helical" evidence="1">
    <location>
        <begin position="107"/>
        <end position="125"/>
    </location>
</feature>